<keyword evidence="10" id="KW-0479">Metal-binding</keyword>
<comment type="subcellular location">
    <subcellularLocation>
        <location evidence="2">Membrane</location>
        <topology evidence="2">Single-pass type II membrane protein</topology>
    </subcellularLocation>
</comment>
<evidence type="ECO:0000256" key="2">
    <source>
        <dbReference type="ARBA" id="ARBA00004606"/>
    </source>
</evidence>
<dbReference type="OrthoDB" id="414175at2759"/>
<gene>
    <name evidence="25" type="primary">101888477</name>
    <name evidence="27" type="synonym">LOC101888477</name>
</gene>
<evidence type="ECO:0000313" key="25">
    <source>
        <dbReference type="EnsemblMetazoa" id="MDOA008126-PA"/>
    </source>
</evidence>
<dbReference type="eggNOG" id="KOG2246">
    <property type="taxonomic scope" value="Eukaryota"/>
</dbReference>
<evidence type="ECO:0000256" key="6">
    <source>
        <dbReference type="ARBA" id="ARBA00012557"/>
    </source>
</evidence>
<keyword evidence="26" id="KW-1185">Reference proteome</keyword>
<dbReference type="GO" id="GO:0016263">
    <property type="term" value="F:glycoprotein-N-acetylgalactosamine 3-beta-galactosyltransferase activity"/>
    <property type="evidence" value="ECO:0007669"/>
    <property type="project" value="UniProtKB-EC"/>
</dbReference>
<reference evidence="27" key="2">
    <citation type="submission" date="2025-04" db="UniProtKB">
        <authorList>
            <consortium name="RefSeq"/>
        </authorList>
    </citation>
    <scope>IDENTIFICATION</scope>
    <source>
        <strain evidence="27">Aabys</strain>
    </source>
</reference>
<keyword evidence="15" id="KW-1015">Disulfide bond</keyword>
<keyword evidence="12" id="KW-0735">Signal-anchor</keyword>
<evidence type="ECO:0000256" key="19">
    <source>
        <dbReference type="ARBA" id="ARBA00041226"/>
    </source>
</evidence>
<organism evidence="25">
    <name type="scientific">Musca domestica</name>
    <name type="common">House fly</name>
    <dbReference type="NCBI Taxonomy" id="7370"/>
    <lineage>
        <taxon>Eukaryota</taxon>
        <taxon>Metazoa</taxon>
        <taxon>Ecdysozoa</taxon>
        <taxon>Arthropoda</taxon>
        <taxon>Hexapoda</taxon>
        <taxon>Insecta</taxon>
        <taxon>Pterygota</taxon>
        <taxon>Neoptera</taxon>
        <taxon>Endopterygota</taxon>
        <taxon>Diptera</taxon>
        <taxon>Brachycera</taxon>
        <taxon>Muscomorpha</taxon>
        <taxon>Muscoidea</taxon>
        <taxon>Muscidae</taxon>
        <taxon>Musca</taxon>
    </lineage>
</organism>
<dbReference type="GO" id="GO:0030145">
    <property type="term" value="F:manganese ion binding"/>
    <property type="evidence" value="ECO:0007669"/>
    <property type="project" value="UniProtKB-ARBA"/>
</dbReference>
<evidence type="ECO:0000256" key="14">
    <source>
        <dbReference type="ARBA" id="ARBA00023136"/>
    </source>
</evidence>
<evidence type="ECO:0000256" key="9">
    <source>
        <dbReference type="ARBA" id="ARBA00022692"/>
    </source>
</evidence>
<comment type="similarity">
    <text evidence="4">Belongs to the glycosyltransferase 31 family. Beta3-Gal-T subfamily.</text>
</comment>
<keyword evidence="14 23" id="KW-0472">Membrane</keyword>
<evidence type="ECO:0000256" key="13">
    <source>
        <dbReference type="ARBA" id="ARBA00022989"/>
    </source>
</evidence>
<dbReference type="EnsemblMetazoa" id="MDOA008126-RA">
    <property type="protein sequence ID" value="MDOA008126-PA"/>
    <property type="gene ID" value="MDOA008126"/>
</dbReference>
<reference evidence="25" key="1">
    <citation type="submission" date="2020-05" db="UniProtKB">
        <authorList>
            <consortium name="EnsemblMetazoa"/>
        </authorList>
    </citation>
    <scope>IDENTIFICATION</scope>
    <source>
        <strain evidence="25">Aabys</strain>
    </source>
</reference>
<keyword evidence="9 23" id="KW-0812">Transmembrane</keyword>
<evidence type="ECO:0000256" key="1">
    <source>
        <dbReference type="ARBA" id="ARBA00001936"/>
    </source>
</evidence>
<evidence type="ECO:0000256" key="7">
    <source>
        <dbReference type="ARBA" id="ARBA00022676"/>
    </source>
</evidence>
<protein>
    <recommendedName>
        <fullName evidence="18">Glycoprotein-N-acetylgalactosamine 3-beta-galactosyltransferase 1</fullName>
        <ecNumber evidence="6">2.4.1.122</ecNumber>
    </recommendedName>
    <alternativeName>
        <fullName evidence="20">Core 1 O-glycan T-synthase</fullName>
    </alternativeName>
    <alternativeName>
        <fullName evidence="21">Core 1 UDP-galactose:N-acetylgalactosamine-alpha-R beta 1,3-galactosyltransferase 1</fullName>
    </alternativeName>
    <alternativeName>
        <fullName evidence="19">Core 1 beta1,3-galactosyltransferase 1</fullName>
    </alternativeName>
</protein>
<evidence type="ECO:0000256" key="23">
    <source>
        <dbReference type="SAM" id="Phobius"/>
    </source>
</evidence>
<dbReference type="GeneID" id="101888477"/>
<evidence type="ECO:0000256" key="15">
    <source>
        <dbReference type="ARBA" id="ARBA00023157"/>
    </source>
</evidence>
<proteinExistence type="inferred from homology"/>
<evidence type="ECO:0000313" key="26">
    <source>
        <dbReference type="Proteomes" id="UP001652621"/>
    </source>
</evidence>
<dbReference type="EC" id="2.4.1.122" evidence="6"/>
<dbReference type="InterPro" id="IPR003378">
    <property type="entry name" value="Fringe-like_glycosylTrfase"/>
</dbReference>
<accession>A0A1I8MSW9</accession>
<dbReference type="STRING" id="7370.A0A1I8MSW9"/>
<dbReference type="VEuPathDB" id="VectorBase:MDOA008126"/>
<comment type="subunit">
    <text evidence="5">Homodimer; disulfide-linked.</text>
</comment>
<evidence type="ECO:0000256" key="10">
    <source>
        <dbReference type="ARBA" id="ARBA00022723"/>
    </source>
</evidence>
<evidence type="ECO:0000256" key="21">
    <source>
        <dbReference type="ARBA" id="ARBA00043065"/>
    </source>
</evidence>
<dbReference type="AlphaFoldDB" id="A0A1I8MSW9"/>
<comment type="pathway">
    <text evidence="3">Protein modification; protein glycosylation.</text>
</comment>
<evidence type="ECO:0000256" key="16">
    <source>
        <dbReference type="ARBA" id="ARBA00023180"/>
    </source>
</evidence>
<dbReference type="InterPro" id="IPR026050">
    <property type="entry name" value="C1GALT1/C1GALT1_chp1"/>
</dbReference>
<dbReference type="Gene3D" id="3.90.550.50">
    <property type="match status" value="1"/>
</dbReference>
<evidence type="ECO:0000313" key="27">
    <source>
        <dbReference type="RefSeq" id="XP_005182388.1"/>
    </source>
</evidence>
<keyword evidence="7" id="KW-0328">Glycosyltransferase</keyword>
<dbReference type="Proteomes" id="UP001652621">
    <property type="component" value="Unplaced"/>
</dbReference>
<evidence type="ECO:0000256" key="18">
    <source>
        <dbReference type="ARBA" id="ARBA00040898"/>
    </source>
</evidence>
<dbReference type="FunFam" id="3.90.550.50:FF:000017">
    <property type="entry name" value="Glycoprotein-N-acetylgalactosamine 3-beta-galactosyltransferase 1"/>
    <property type="match status" value="1"/>
</dbReference>
<keyword evidence="16" id="KW-0325">Glycoprotein</keyword>
<comment type="function">
    <text evidence="22">Glycosyltransferase that generates the core 1 O-glycan Gal-beta1-3GalNAc-alpha1-Ser/Thr (T antigen), which is a precursor for many extended O-glycans in glycoproteins.</text>
</comment>
<keyword evidence="17" id="KW-0464">Manganese</keyword>
<comment type="cofactor">
    <cofactor evidence="1">
        <name>Mn(2+)</name>
        <dbReference type="ChEBI" id="CHEBI:29035"/>
    </cofactor>
</comment>
<evidence type="ECO:0000256" key="22">
    <source>
        <dbReference type="ARBA" id="ARBA00059245"/>
    </source>
</evidence>
<dbReference type="PANTHER" id="PTHR23033">
    <property type="entry name" value="BETA1,3-GALACTOSYLTRANSFERASE"/>
    <property type="match status" value="1"/>
</dbReference>
<feature type="transmembrane region" description="Helical" evidence="23">
    <location>
        <begin position="12"/>
        <end position="34"/>
    </location>
</feature>
<evidence type="ECO:0000256" key="3">
    <source>
        <dbReference type="ARBA" id="ARBA00004922"/>
    </source>
</evidence>
<dbReference type="RefSeq" id="XP_005182388.1">
    <property type="nucleotide sequence ID" value="XM_005182331.3"/>
</dbReference>
<feature type="domain" description="Fringe-like glycosyltransferase" evidence="24">
    <location>
        <begin position="99"/>
        <end position="255"/>
    </location>
</feature>
<evidence type="ECO:0000256" key="20">
    <source>
        <dbReference type="ARBA" id="ARBA00042009"/>
    </source>
</evidence>
<dbReference type="PANTHER" id="PTHR23033:SF14">
    <property type="entry name" value="GLYCOPROTEIN-N-ACETYLGALACTOSAMINE 3-BETA-GALACTOSYLTRANSFERASE 1-RELATED"/>
    <property type="match status" value="1"/>
</dbReference>
<evidence type="ECO:0000259" key="24">
    <source>
        <dbReference type="Pfam" id="PF02434"/>
    </source>
</evidence>
<dbReference type="Pfam" id="PF02434">
    <property type="entry name" value="Fringe"/>
    <property type="match status" value="1"/>
</dbReference>
<name>A0A1I8MSW9_MUSDO</name>
<keyword evidence="11" id="KW-0547">Nucleotide-binding</keyword>
<evidence type="ECO:0000256" key="4">
    <source>
        <dbReference type="ARBA" id="ARBA00006462"/>
    </source>
</evidence>
<sequence>MNKQKTTGKTSVYRNVTIIVIGFTMGVYYTLMWLNTRATQCQPLAIGQYGNKDYVPEIGSLTQENNNINVSEEIDTTTNMGEYLFNTTRVLCWIVTNPANHLTKAIHIRRTWGRRCNKLLFISSEADSVLQTVPLPVDEGREYLWFKTKMGLKYIYDNHLDDADWFLKADDDTYVIMENLRYFLYQYSPDIPIYFGCKFDRYIKQGYMSGGAGYVLSKSALTKFITEAYNNQRLCNYKTIAEDEQLGFCMENIGVIAGDSRDEKGLERFIPLPPVDLYPQPTTDWYIKWVKHEPEKNVSCCSPHAISFHYIVPDYFYVLEYFLYTLRPFGISYSHDTLPQKLNVSHIYASGIPDAETLIAPPTTVDSIS</sequence>
<dbReference type="GO" id="GO:0016020">
    <property type="term" value="C:membrane"/>
    <property type="evidence" value="ECO:0007669"/>
    <property type="project" value="UniProtKB-SubCell"/>
</dbReference>
<evidence type="ECO:0000256" key="17">
    <source>
        <dbReference type="ARBA" id="ARBA00023211"/>
    </source>
</evidence>
<dbReference type="KEGG" id="mde:101888477"/>
<keyword evidence="13 23" id="KW-1133">Transmembrane helix</keyword>
<dbReference type="VEuPathDB" id="VectorBase:MDOMA2_019315"/>
<evidence type="ECO:0000256" key="11">
    <source>
        <dbReference type="ARBA" id="ARBA00022741"/>
    </source>
</evidence>
<keyword evidence="8" id="KW-0808">Transferase</keyword>
<evidence type="ECO:0000256" key="12">
    <source>
        <dbReference type="ARBA" id="ARBA00022968"/>
    </source>
</evidence>
<evidence type="ECO:0000256" key="5">
    <source>
        <dbReference type="ARBA" id="ARBA00011748"/>
    </source>
</evidence>
<evidence type="ECO:0000256" key="8">
    <source>
        <dbReference type="ARBA" id="ARBA00022679"/>
    </source>
</evidence>
<dbReference type="GO" id="GO:0000166">
    <property type="term" value="F:nucleotide binding"/>
    <property type="evidence" value="ECO:0007669"/>
    <property type="project" value="UniProtKB-KW"/>
</dbReference>
<dbReference type="UniPathway" id="UPA00378"/>